<dbReference type="PANTHER" id="PTHR43427">
    <property type="entry name" value="CHLORIDE CHANNEL PROTEIN CLC-E"/>
    <property type="match status" value="1"/>
</dbReference>
<proteinExistence type="predicted"/>
<dbReference type="Proteomes" id="UP000248806">
    <property type="component" value="Unassembled WGS sequence"/>
</dbReference>
<dbReference type="InterPro" id="IPR001807">
    <property type="entry name" value="ClC"/>
</dbReference>
<feature type="transmembrane region" description="Helical" evidence="5">
    <location>
        <begin position="336"/>
        <end position="369"/>
    </location>
</feature>
<accession>A0A326U2X9</accession>
<feature type="transmembrane region" description="Helical" evidence="5">
    <location>
        <begin position="229"/>
        <end position="250"/>
    </location>
</feature>
<dbReference type="InterPro" id="IPR014743">
    <property type="entry name" value="Cl-channel_core"/>
</dbReference>
<evidence type="ECO:0000256" key="3">
    <source>
        <dbReference type="ARBA" id="ARBA00022989"/>
    </source>
</evidence>
<feature type="transmembrane region" description="Helical" evidence="5">
    <location>
        <begin position="12"/>
        <end position="40"/>
    </location>
</feature>
<feature type="transmembrane region" description="Helical" evidence="5">
    <location>
        <begin position="187"/>
        <end position="209"/>
    </location>
</feature>
<keyword evidence="4 5" id="KW-0472">Membrane</keyword>
<dbReference type="PANTHER" id="PTHR43427:SF12">
    <property type="entry name" value="CHLORIDE TRANSPORTER"/>
    <property type="match status" value="1"/>
</dbReference>
<dbReference type="GO" id="GO:0016020">
    <property type="term" value="C:membrane"/>
    <property type="evidence" value="ECO:0007669"/>
    <property type="project" value="UniProtKB-SubCell"/>
</dbReference>
<feature type="transmembrane region" description="Helical" evidence="5">
    <location>
        <begin position="60"/>
        <end position="84"/>
    </location>
</feature>
<evidence type="ECO:0000256" key="2">
    <source>
        <dbReference type="ARBA" id="ARBA00022692"/>
    </source>
</evidence>
<keyword evidence="3 5" id="KW-1133">Transmembrane helix</keyword>
<dbReference type="Gene3D" id="1.10.3080.10">
    <property type="entry name" value="Clc chloride channel"/>
    <property type="match status" value="1"/>
</dbReference>
<name>A0A326U2X9_THEHA</name>
<feature type="transmembrane region" description="Helical" evidence="5">
    <location>
        <begin position="152"/>
        <end position="175"/>
    </location>
</feature>
<reference evidence="6 7" key="1">
    <citation type="submission" date="2018-06" db="EMBL/GenBank/DDBJ databases">
        <title>Genomic Encyclopedia of Archaeal and Bacterial Type Strains, Phase II (KMG-II): from individual species to whole genera.</title>
        <authorList>
            <person name="Goeker M."/>
        </authorList>
    </citation>
    <scope>NUCLEOTIDE SEQUENCE [LARGE SCALE GENOMIC DNA]</scope>
    <source>
        <strain evidence="6 7">ATCC BAA-1881</strain>
    </source>
</reference>
<dbReference type="PRINTS" id="PR00762">
    <property type="entry name" value="CLCHANNEL"/>
</dbReference>
<dbReference type="OrthoDB" id="9767361at2"/>
<feature type="transmembrane region" description="Helical" evidence="5">
    <location>
        <begin position="270"/>
        <end position="290"/>
    </location>
</feature>
<dbReference type="InterPro" id="IPR050368">
    <property type="entry name" value="ClC-type_chloride_channel"/>
</dbReference>
<feature type="transmembrane region" description="Helical" evidence="5">
    <location>
        <begin position="302"/>
        <end position="324"/>
    </location>
</feature>
<dbReference type="RefSeq" id="WP_111324430.1">
    <property type="nucleotide sequence ID" value="NZ_BIFX01000003.1"/>
</dbReference>
<organism evidence="6 7">
    <name type="scientific">Thermosporothrix hazakensis</name>
    <dbReference type="NCBI Taxonomy" id="644383"/>
    <lineage>
        <taxon>Bacteria</taxon>
        <taxon>Bacillati</taxon>
        <taxon>Chloroflexota</taxon>
        <taxon>Ktedonobacteria</taxon>
        <taxon>Ktedonobacterales</taxon>
        <taxon>Thermosporotrichaceae</taxon>
        <taxon>Thermosporothrix</taxon>
    </lineage>
</organism>
<evidence type="ECO:0000313" key="6">
    <source>
        <dbReference type="EMBL" id="PZW26132.1"/>
    </source>
</evidence>
<comment type="subcellular location">
    <subcellularLocation>
        <location evidence="1">Membrane</location>
        <topology evidence="1">Multi-pass membrane protein</topology>
    </subcellularLocation>
</comment>
<feature type="transmembrane region" description="Helical" evidence="5">
    <location>
        <begin position="389"/>
        <end position="411"/>
    </location>
</feature>
<evidence type="ECO:0000313" key="7">
    <source>
        <dbReference type="Proteomes" id="UP000248806"/>
    </source>
</evidence>
<keyword evidence="7" id="KW-1185">Reference proteome</keyword>
<dbReference type="AlphaFoldDB" id="A0A326U2X9"/>
<evidence type="ECO:0000256" key="1">
    <source>
        <dbReference type="ARBA" id="ARBA00004141"/>
    </source>
</evidence>
<evidence type="ECO:0000256" key="4">
    <source>
        <dbReference type="ARBA" id="ARBA00023136"/>
    </source>
</evidence>
<dbReference type="SUPFAM" id="SSF81340">
    <property type="entry name" value="Clc chloride channel"/>
    <property type="match status" value="1"/>
</dbReference>
<dbReference type="CDD" id="cd00400">
    <property type="entry name" value="Voltage_gated_ClC"/>
    <property type="match status" value="1"/>
</dbReference>
<protein>
    <submittedName>
        <fullName evidence="6">H+/Cl-antiporter ClcA</fullName>
    </submittedName>
</protein>
<evidence type="ECO:0000256" key="5">
    <source>
        <dbReference type="SAM" id="Phobius"/>
    </source>
</evidence>
<gene>
    <name evidence="6" type="ORF">EI42_04091</name>
</gene>
<dbReference type="Pfam" id="PF00654">
    <property type="entry name" value="Voltage_CLC"/>
    <property type="match status" value="1"/>
</dbReference>
<dbReference type="EMBL" id="QKUF01000016">
    <property type="protein sequence ID" value="PZW26132.1"/>
    <property type="molecule type" value="Genomic_DNA"/>
</dbReference>
<dbReference type="GO" id="GO:0015108">
    <property type="term" value="F:chloride transmembrane transporter activity"/>
    <property type="evidence" value="ECO:0007669"/>
    <property type="project" value="InterPro"/>
</dbReference>
<sequence length="439" mass="47233">MKNERFFREKRWYALLLGAVPIGIIVGLAALAFVACIRFGTLGLWTMLAGALGILHATETPWFILGATSVGGLLVGLCTALFRGGGEVHLLQELQQEGHIAYRKVPGTLLTALVSLVFGASVGPEGPLLELGAGIGSFLSDRLRQPVEQARVLTYTAASAVFGAFFDSPFGSAFLALELPHAQDMRFYRLLFPGIVASIMTYGLFLFLAGGTLGGEFVFPPYQGFRLLYLLYAFPLGVVGAGAGLLFIYLFREIHYLMRPLEHHPVVRGIIGGTAFGLISMHFPLILFSGEQQLETLLRTGLNLGVFTLLLLGLLKIVVTCLCLNTGFFGGRIFPSFFAGGAIGMAIYLLFPAIPLVVCMLCVLSALAVSIMKIPVSMTLIVGALIQPGLAPVIAIAIIVSFLMTVNIPLLPERAEQQRSLLLTLLERLRTRSGSASED</sequence>
<comment type="caution">
    <text evidence="6">The sequence shown here is derived from an EMBL/GenBank/DDBJ whole genome shotgun (WGS) entry which is preliminary data.</text>
</comment>
<keyword evidence="2 5" id="KW-0812">Transmembrane</keyword>